<proteinExistence type="predicted"/>
<dbReference type="Proteomes" id="UP001203342">
    <property type="component" value="Unassembled WGS sequence"/>
</dbReference>
<feature type="domain" description="PKD-like" evidence="1">
    <location>
        <begin position="250"/>
        <end position="331"/>
    </location>
</feature>
<gene>
    <name evidence="2" type="ORF">NAT47_10295</name>
</gene>
<dbReference type="NCBIfam" id="TIGR04131">
    <property type="entry name" value="Bac_Flav_CTERM"/>
    <property type="match status" value="1"/>
</dbReference>
<evidence type="ECO:0000259" key="1">
    <source>
        <dbReference type="Pfam" id="PF19406"/>
    </source>
</evidence>
<dbReference type="RefSeq" id="WP_250582478.1">
    <property type="nucleotide sequence ID" value="NZ_JAMLJN010000009.1"/>
</dbReference>
<feature type="domain" description="PKD-like" evidence="1">
    <location>
        <begin position="434"/>
        <end position="517"/>
    </location>
</feature>
<keyword evidence="3" id="KW-1185">Reference proteome</keyword>
<evidence type="ECO:0000313" key="3">
    <source>
        <dbReference type="Proteomes" id="UP001203342"/>
    </source>
</evidence>
<organism evidence="2 3">
    <name type="scientific">Flavobacterium fragile</name>
    <dbReference type="NCBI Taxonomy" id="2949085"/>
    <lineage>
        <taxon>Bacteria</taxon>
        <taxon>Pseudomonadati</taxon>
        <taxon>Bacteroidota</taxon>
        <taxon>Flavobacteriia</taxon>
        <taxon>Flavobacteriales</taxon>
        <taxon>Flavobacteriaceae</taxon>
        <taxon>Flavobacterium</taxon>
    </lineage>
</organism>
<feature type="domain" description="PKD-like" evidence="1">
    <location>
        <begin position="342"/>
        <end position="422"/>
    </location>
</feature>
<feature type="non-terminal residue" evidence="2">
    <location>
        <position position="1"/>
    </location>
</feature>
<dbReference type="InterPro" id="IPR045828">
    <property type="entry name" value="PKD_Bacteroidetes"/>
</dbReference>
<dbReference type="Pfam" id="PF13585">
    <property type="entry name" value="CHU_C"/>
    <property type="match status" value="1"/>
</dbReference>
<sequence>YVTGLTYNFTPVGPTVDSTGLISGMTFGTSYVVSANNGSCSSTDSSSFVVSPILPSPTLVSIVSNNVICEGTTGSLTITATPNTIVTYNIDGGVNQTVNIDSSGFTTITTPVLFADSVYNVIYIESTIAPFCGQSQTGSAIVDVNPIPSVTIIPALTTICSGTSTSINLSSTVSSTTFSWVVLNQVNVTGASASSGNIISQVLTATSGTVSYVEYSVTPTANGCVGPAQTVRIDVSPLPTVVPNNNNASFCTGGTTNIQLSSNVAEATFYWTVTGGNVQGASGGSGNLINQTLTVTPGTTSTVEVVYTIIAEANGCSGTPVVVRVNVTPIPNVIVANDPTPICSGESTDISFTGAVPGTTFNWVVVSGTGVMGATNGSGNAIQQVLIATGLMQGSVTYQVTPTFNGCTGTSETVTILVNPTPELFADPIHPDLCSGINSTNIFLETFNPNTIFEWTVSEVGVDGASDGSNAGLSTVIQQVLTTTGDTRGYVDYYITPRLDDCRGQTIVVRVYVNPIPQPTLIDGVICVDASGNPFQTFVLDSGLSSTTHDFVWYFNNNPIPNSNNATYTADEVGTYGVMATVRSTNCSSQIVTATITSSTPSDGITVEQSNYFSGNATLVVTVTGGTGVLEYQLDNGALQSSNVFTNVSSGPHTITVVDTQGCTHLTYDVYVIEYPQYFTPNGDGYNDTWFIAGLQTTDKINIFDRYGKFIKQLNGEEGWDGTYNQEQLPSTDYWFTVDFSENDTQKQFKAHFSLKR</sequence>
<accession>A0ABT0TJ19</accession>
<evidence type="ECO:0000313" key="2">
    <source>
        <dbReference type="EMBL" id="MCL9770807.1"/>
    </source>
</evidence>
<dbReference type="InterPro" id="IPR026341">
    <property type="entry name" value="T9SS_type_B"/>
</dbReference>
<reference evidence="2 3" key="1">
    <citation type="submission" date="2022-05" db="EMBL/GenBank/DDBJ databases">
        <title>Flavobacterium sp., isolated from activated sludge.</title>
        <authorList>
            <person name="Ran Q."/>
        </authorList>
    </citation>
    <scope>NUCLEOTIDE SEQUENCE [LARGE SCALE GENOMIC DNA]</scope>
    <source>
        <strain evidence="2 3">HXWNR69</strain>
    </source>
</reference>
<name>A0ABT0TJ19_9FLAO</name>
<dbReference type="Pfam" id="PF19406">
    <property type="entry name" value="PKD_5"/>
    <property type="match status" value="4"/>
</dbReference>
<feature type="domain" description="PKD-like" evidence="1">
    <location>
        <begin position="158"/>
        <end position="239"/>
    </location>
</feature>
<protein>
    <submittedName>
        <fullName evidence="2">T9SS type B sorting domain-containing protein</fullName>
    </submittedName>
</protein>
<comment type="caution">
    <text evidence="2">The sequence shown here is derived from an EMBL/GenBank/DDBJ whole genome shotgun (WGS) entry which is preliminary data.</text>
</comment>
<dbReference type="EMBL" id="JAMLJN010000009">
    <property type="protein sequence ID" value="MCL9770807.1"/>
    <property type="molecule type" value="Genomic_DNA"/>
</dbReference>